<organism evidence="3 5">
    <name type="scientific">Legionella feeleii</name>
    <dbReference type="NCBI Taxonomy" id="453"/>
    <lineage>
        <taxon>Bacteria</taxon>
        <taxon>Pseudomonadati</taxon>
        <taxon>Pseudomonadota</taxon>
        <taxon>Gammaproteobacteria</taxon>
        <taxon>Legionellales</taxon>
        <taxon>Legionellaceae</taxon>
        <taxon>Legionella</taxon>
    </lineage>
</organism>
<evidence type="ECO:0000313" key="5">
    <source>
        <dbReference type="Proteomes" id="UP000054698"/>
    </source>
</evidence>
<keyword evidence="5" id="KW-1185">Reference proteome</keyword>
<evidence type="ECO:0000259" key="2">
    <source>
        <dbReference type="Pfam" id="PF01370"/>
    </source>
</evidence>
<keyword evidence="1" id="KW-0520">NAD</keyword>
<sequence>MHHLIIGYGYCGYHLAQYLLNRQQTVTAISRHLDESMNLPGLRHIIHDINKPFLWQEKNTVLYYLIPPASEGEQDKILETFLNLSSIQPAKIIYFGSSGVYGNHQGNWVDEQSSCNLDHPRQHRRLNAEQQWLTFCKQHQIPCVLLRVAGIYGPNRLPVQAAIAQKPLLAPHEAPYTNHIYVHDLSEIAYQFAEKIELSGIYNIADGKPDLLGTLQQQVAQALGLEAAPYEPWEQIWALASPMKREFMLASKRLSIDALRATLKETLRLTSLSEAVINSLKEEGNFS</sequence>
<dbReference type="Pfam" id="PF01370">
    <property type="entry name" value="Epimerase"/>
    <property type="match status" value="1"/>
</dbReference>
<dbReference type="RefSeq" id="WP_058446522.1">
    <property type="nucleotide sequence ID" value="NZ_CAAAHT010000001.1"/>
</dbReference>
<dbReference type="AlphaFoldDB" id="A0A0W0TLA0"/>
<dbReference type="SUPFAM" id="SSF51735">
    <property type="entry name" value="NAD(P)-binding Rossmann-fold domains"/>
    <property type="match status" value="1"/>
</dbReference>
<reference evidence="4 6" key="2">
    <citation type="submission" date="2018-06" db="EMBL/GenBank/DDBJ databases">
        <authorList>
            <consortium name="Pathogen Informatics"/>
            <person name="Doyle S."/>
        </authorList>
    </citation>
    <scope>NUCLEOTIDE SEQUENCE [LARGE SCALE GENOMIC DNA]</scope>
    <source>
        <strain evidence="4 6">NCTC12022</strain>
    </source>
</reference>
<name>A0A0W0TLA0_9GAMM</name>
<dbReference type="EMBL" id="UASS01000039">
    <property type="protein sequence ID" value="SPX62615.1"/>
    <property type="molecule type" value="Genomic_DNA"/>
</dbReference>
<evidence type="ECO:0000256" key="1">
    <source>
        <dbReference type="ARBA" id="ARBA00023027"/>
    </source>
</evidence>
<evidence type="ECO:0000313" key="4">
    <source>
        <dbReference type="EMBL" id="SPX62615.1"/>
    </source>
</evidence>
<protein>
    <submittedName>
        <fullName evidence="3 4">NAD-dependent epimerase/dehydratase</fullName>
    </submittedName>
</protein>
<dbReference type="Proteomes" id="UP000054698">
    <property type="component" value="Unassembled WGS sequence"/>
</dbReference>
<dbReference type="Gene3D" id="3.40.50.720">
    <property type="entry name" value="NAD(P)-binding Rossmann-like Domain"/>
    <property type="match status" value="1"/>
</dbReference>
<dbReference type="InterPro" id="IPR001509">
    <property type="entry name" value="Epimerase_deHydtase"/>
</dbReference>
<gene>
    <name evidence="3" type="ORF">Lfee_2067</name>
    <name evidence="4" type="ORF">NCTC12022_03377</name>
</gene>
<evidence type="ECO:0000313" key="3">
    <source>
        <dbReference type="EMBL" id="KTC96269.1"/>
    </source>
</evidence>
<dbReference type="InterPro" id="IPR036291">
    <property type="entry name" value="NAD(P)-bd_dom_sf"/>
</dbReference>
<evidence type="ECO:0000313" key="6">
    <source>
        <dbReference type="Proteomes" id="UP000251942"/>
    </source>
</evidence>
<dbReference type="PATRIC" id="fig|453.4.peg.2267"/>
<accession>A0A0W0TLA0</accession>
<dbReference type="PANTHER" id="PTHR43574">
    <property type="entry name" value="EPIMERASE-RELATED"/>
    <property type="match status" value="1"/>
</dbReference>
<dbReference type="OrthoDB" id="9808276at2"/>
<dbReference type="STRING" id="453.Lfee_2067"/>
<feature type="domain" description="NAD-dependent epimerase/dehydratase" evidence="2">
    <location>
        <begin position="88"/>
        <end position="205"/>
    </location>
</feature>
<dbReference type="CDD" id="cd05266">
    <property type="entry name" value="SDR_a4"/>
    <property type="match status" value="1"/>
</dbReference>
<reference evidence="3 5" key="1">
    <citation type="submission" date="2015-11" db="EMBL/GenBank/DDBJ databases">
        <title>Genomic analysis of 38 Legionella species identifies large and diverse effector repertoires.</title>
        <authorList>
            <person name="Burstein D."/>
            <person name="Amaro F."/>
            <person name="Zusman T."/>
            <person name="Lifshitz Z."/>
            <person name="Cohen O."/>
            <person name="Gilbert J.A."/>
            <person name="Pupko T."/>
            <person name="Shuman H.A."/>
            <person name="Segal G."/>
        </authorList>
    </citation>
    <scope>NUCLEOTIDE SEQUENCE [LARGE SCALE GENOMIC DNA]</scope>
    <source>
        <strain evidence="3 5">WO-44C</strain>
    </source>
</reference>
<proteinExistence type="predicted"/>
<dbReference type="EMBL" id="LNYB01000081">
    <property type="protein sequence ID" value="KTC96269.1"/>
    <property type="molecule type" value="Genomic_DNA"/>
</dbReference>
<dbReference type="Proteomes" id="UP000251942">
    <property type="component" value="Unassembled WGS sequence"/>
</dbReference>